<evidence type="ECO:0000313" key="1">
    <source>
        <dbReference type="EMBL" id="VEL15421.1"/>
    </source>
</evidence>
<proteinExistence type="predicted"/>
<protein>
    <submittedName>
        <fullName evidence="1">Uncharacterized protein</fullName>
    </submittedName>
</protein>
<name>A0A448WMK4_9PLAT</name>
<evidence type="ECO:0000313" key="2">
    <source>
        <dbReference type="Proteomes" id="UP000784294"/>
    </source>
</evidence>
<reference evidence="1" key="1">
    <citation type="submission" date="2018-11" db="EMBL/GenBank/DDBJ databases">
        <authorList>
            <consortium name="Pathogen Informatics"/>
        </authorList>
    </citation>
    <scope>NUCLEOTIDE SEQUENCE</scope>
</reference>
<accession>A0A448WMK4</accession>
<organism evidence="1 2">
    <name type="scientific">Protopolystoma xenopodis</name>
    <dbReference type="NCBI Taxonomy" id="117903"/>
    <lineage>
        <taxon>Eukaryota</taxon>
        <taxon>Metazoa</taxon>
        <taxon>Spiralia</taxon>
        <taxon>Lophotrochozoa</taxon>
        <taxon>Platyhelminthes</taxon>
        <taxon>Monogenea</taxon>
        <taxon>Polyopisthocotylea</taxon>
        <taxon>Polystomatidea</taxon>
        <taxon>Polystomatidae</taxon>
        <taxon>Protopolystoma</taxon>
    </lineage>
</organism>
<keyword evidence="2" id="KW-1185">Reference proteome</keyword>
<dbReference type="Proteomes" id="UP000784294">
    <property type="component" value="Unassembled WGS sequence"/>
</dbReference>
<gene>
    <name evidence="1" type="ORF">PXEA_LOCUS8861</name>
</gene>
<comment type="caution">
    <text evidence="1">The sequence shown here is derived from an EMBL/GenBank/DDBJ whole genome shotgun (WGS) entry which is preliminary data.</text>
</comment>
<sequence>MEFGSLVYDRSQLELNWWTKRLADPKQLRQTEDTGDSEKYAVPYVDFTHYVKSNEWELDGEIEAHTKLPYRR</sequence>
<dbReference type="AlphaFoldDB" id="A0A448WMK4"/>
<dbReference type="EMBL" id="CAAALY010024553">
    <property type="protein sequence ID" value="VEL15421.1"/>
    <property type="molecule type" value="Genomic_DNA"/>
</dbReference>